<dbReference type="InterPro" id="IPR051122">
    <property type="entry name" value="SDR_DHRS6-like"/>
</dbReference>
<dbReference type="RefSeq" id="WP_345013535.1">
    <property type="nucleotide sequence ID" value="NZ_BAAAZY010000010.1"/>
</dbReference>
<comment type="similarity">
    <text evidence="1">Belongs to the short-chain dehydrogenases/reductases (SDR) family.</text>
</comment>
<proteinExistence type="inferred from homology"/>
<gene>
    <name evidence="3" type="ORF">GCM10022233_34610</name>
</gene>
<keyword evidence="4" id="KW-1185">Reference proteome</keyword>
<dbReference type="PANTHER" id="PTHR43477">
    <property type="entry name" value="DIHYDROANTICAPSIN 7-DEHYDROGENASE"/>
    <property type="match status" value="1"/>
</dbReference>
<dbReference type="InterPro" id="IPR036291">
    <property type="entry name" value="NAD(P)-bd_dom_sf"/>
</dbReference>
<dbReference type="Proteomes" id="UP001499984">
    <property type="component" value="Unassembled WGS sequence"/>
</dbReference>
<dbReference type="SUPFAM" id="SSF51735">
    <property type="entry name" value="NAD(P)-binding Rossmann-fold domains"/>
    <property type="match status" value="1"/>
</dbReference>
<dbReference type="PRINTS" id="PR00081">
    <property type="entry name" value="GDHRDH"/>
</dbReference>
<name>A0ABP7V570_9ACTN</name>
<dbReference type="EMBL" id="BAAAZY010000010">
    <property type="protein sequence ID" value="GAA4058880.1"/>
    <property type="molecule type" value="Genomic_DNA"/>
</dbReference>
<reference evidence="4" key="1">
    <citation type="journal article" date="2019" name="Int. J. Syst. Evol. Microbiol.">
        <title>The Global Catalogue of Microorganisms (GCM) 10K type strain sequencing project: providing services to taxonomists for standard genome sequencing and annotation.</title>
        <authorList>
            <consortium name="The Broad Institute Genomics Platform"/>
            <consortium name="The Broad Institute Genome Sequencing Center for Infectious Disease"/>
            <person name="Wu L."/>
            <person name="Ma J."/>
        </authorList>
    </citation>
    <scope>NUCLEOTIDE SEQUENCE [LARGE SCALE GENOMIC DNA]</scope>
    <source>
        <strain evidence="4">JCM 16925</strain>
    </source>
</reference>
<evidence type="ECO:0000313" key="3">
    <source>
        <dbReference type="EMBL" id="GAA4058880.1"/>
    </source>
</evidence>
<protein>
    <submittedName>
        <fullName evidence="3">SDR family oxidoreductase</fullName>
    </submittedName>
</protein>
<dbReference type="PANTHER" id="PTHR43477:SF1">
    <property type="entry name" value="DIHYDROANTICAPSIN 7-DEHYDROGENASE"/>
    <property type="match status" value="1"/>
</dbReference>
<evidence type="ECO:0000313" key="4">
    <source>
        <dbReference type="Proteomes" id="UP001499984"/>
    </source>
</evidence>
<dbReference type="Gene3D" id="3.40.50.720">
    <property type="entry name" value="NAD(P)-binding Rossmann-like Domain"/>
    <property type="match status" value="1"/>
</dbReference>
<comment type="caution">
    <text evidence="3">The sequence shown here is derived from an EMBL/GenBank/DDBJ whole genome shotgun (WGS) entry which is preliminary data.</text>
</comment>
<evidence type="ECO:0000256" key="1">
    <source>
        <dbReference type="ARBA" id="ARBA00006484"/>
    </source>
</evidence>
<evidence type="ECO:0000256" key="2">
    <source>
        <dbReference type="ARBA" id="ARBA00023002"/>
    </source>
</evidence>
<keyword evidence="2" id="KW-0560">Oxidoreductase</keyword>
<dbReference type="Pfam" id="PF13561">
    <property type="entry name" value="adh_short_C2"/>
    <property type="match status" value="1"/>
</dbReference>
<dbReference type="InterPro" id="IPR002347">
    <property type="entry name" value="SDR_fam"/>
</dbReference>
<dbReference type="CDD" id="cd05233">
    <property type="entry name" value="SDR_c"/>
    <property type="match status" value="1"/>
</dbReference>
<organism evidence="3 4">
    <name type="scientific">Streptomyces shaanxiensis</name>
    <dbReference type="NCBI Taxonomy" id="653357"/>
    <lineage>
        <taxon>Bacteria</taxon>
        <taxon>Bacillati</taxon>
        <taxon>Actinomycetota</taxon>
        <taxon>Actinomycetes</taxon>
        <taxon>Kitasatosporales</taxon>
        <taxon>Streptomycetaceae</taxon>
        <taxon>Streptomyces</taxon>
    </lineage>
</organism>
<sequence length="230" mass="24203">MSSVVVVGGTSGIGREFARFRAGRGDEVVLTGRDAHRADTVAKEAGAARGIALDLSRPREIAAALADVGRVDHLVIAGVSRDDNRVAEYDIDAALRLVTLKLVGYTEVVHTLRRRLHDDSAIVLFGGQAKERPYVGATTVATVNAGVGGLVNTLAVELAPVRVNAVHPGVVGDSPYWLGKPEEVRAGLRARTPTGRLATMGDVVDAVDFLLRNRSVNGVELAVDGGWLLG</sequence>
<accession>A0ABP7V570</accession>